<feature type="topological domain" description="Perinuclear space" evidence="7">
    <location>
        <begin position="458"/>
        <end position="483"/>
    </location>
</feature>
<keyword evidence="5 7" id="KW-0472">Membrane</keyword>
<dbReference type="GO" id="GO:0007010">
    <property type="term" value="P:cytoskeleton organization"/>
    <property type="evidence" value="ECO:0007669"/>
    <property type="project" value="TreeGrafter"/>
</dbReference>
<feature type="domain" description="KASH" evidence="10">
    <location>
        <begin position="428"/>
        <end position="483"/>
    </location>
</feature>
<evidence type="ECO:0000256" key="3">
    <source>
        <dbReference type="ARBA" id="ARBA00022692"/>
    </source>
</evidence>
<organism evidence="11 12">
    <name type="scientific">Parthenolecanium corni</name>
    <dbReference type="NCBI Taxonomy" id="536013"/>
    <lineage>
        <taxon>Eukaryota</taxon>
        <taxon>Metazoa</taxon>
        <taxon>Ecdysozoa</taxon>
        <taxon>Arthropoda</taxon>
        <taxon>Hexapoda</taxon>
        <taxon>Insecta</taxon>
        <taxon>Pterygota</taxon>
        <taxon>Neoptera</taxon>
        <taxon>Paraneoptera</taxon>
        <taxon>Hemiptera</taxon>
        <taxon>Sternorrhyncha</taxon>
        <taxon>Coccoidea</taxon>
        <taxon>Coccidae</taxon>
        <taxon>Parthenolecanium</taxon>
    </lineage>
</organism>
<dbReference type="GO" id="GO:0006997">
    <property type="term" value="P:nucleus organization"/>
    <property type="evidence" value="ECO:0007669"/>
    <property type="project" value="TreeGrafter"/>
</dbReference>
<evidence type="ECO:0000259" key="10">
    <source>
        <dbReference type="PROSITE" id="PS51049"/>
    </source>
</evidence>
<evidence type="ECO:0000256" key="9">
    <source>
        <dbReference type="SAM" id="MobiDB-lite"/>
    </source>
</evidence>
<dbReference type="Proteomes" id="UP001367676">
    <property type="component" value="Unassembled WGS sequence"/>
</dbReference>
<sequence>MPCCVEERYQKSMEDVTWNMCSTPLAATILNEEDLAGVDLSSRTRRRLYEKKVAELAEPQLVTFDDYFYRIQRELEECRRLKKRRNHYLLRLINSYERDCMLEKWDTVESRTDELERKCILYRKIVELRKQLLDISAKMSNYAFNIEDSNQLEQNVLLLKNELDHVNDKKAVISDYNFQVHQLSKDSKYSSPPLTEDINDLYRIWEETHQKIFNQLTNLQKALWTWRQFDIHMLELKTVLREDHTALNVLDRALKQDQCNSEEVALTVKNIAKYLPDKHHDNINKINFNSTILDNEQIDGMSTFLMNTLHVEGSFSDSGISDSGSEQDMCERERKLALLKKLARHLEALLAPGSDALRTIIKKIDEAEEEIRELQQTCRTIMKTGYVEKEDQILSQLDKSSKDNFQAERKCEKRTKSGDPESDPHRGRSIFWRVLRASLPFHMAFVVLLFVAYLLEPNCCDAINNLNLSLTPQLRYISGPPPT</sequence>
<keyword evidence="8" id="KW-0175">Coiled coil</keyword>
<protein>
    <recommendedName>
        <fullName evidence="10">KASH domain-containing protein</fullName>
    </recommendedName>
</protein>
<proteinExistence type="inferred from homology"/>
<evidence type="ECO:0000256" key="5">
    <source>
        <dbReference type="ARBA" id="ARBA00023136"/>
    </source>
</evidence>
<dbReference type="InterPro" id="IPR012315">
    <property type="entry name" value="KASH"/>
</dbReference>
<comment type="subcellular location">
    <subcellularLocation>
        <location evidence="1">Nucleus membrane</location>
    </subcellularLocation>
</comment>
<name>A0AAN9TD29_9HEMI</name>
<dbReference type="GO" id="GO:0007097">
    <property type="term" value="P:nuclear migration"/>
    <property type="evidence" value="ECO:0007669"/>
    <property type="project" value="TreeGrafter"/>
</dbReference>
<gene>
    <name evidence="11" type="ORF">V9T40_001179</name>
</gene>
<evidence type="ECO:0000313" key="11">
    <source>
        <dbReference type="EMBL" id="KAK7580550.1"/>
    </source>
</evidence>
<reference evidence="11 12" key="1">
    <citation type="submission" date="2024-03" db="EMBL/GenBank/DDBJ databases">
        <title>Adaptation during the transition from Ophiocordyceps entomopathogen to insect associate is accompanied by gene loss and intensified selection.</title>
        <authorList>
            <person name="Ward C.M."/>
            <person name="Onetto C.A."/>
            <person name="Borneman A.R."/>
        </authorList>
    </citation>
    <scope>NUCLEOTIDE SEQUENCE [LARGE SCALE GENOMIC DNA]</scope>
    <source>
        <strain evidence="11">AWRI1</strain>
        <tissue evidence="11">Single Adult Female</tissue>
    </source>
</reference>
<keyword evidence="3 7" id="KW-0812">Transmembrane</keyword>
<evidence type="ECO:0000256" key="7">
    <source>
        <dbReference type="PROSITE-ProRule" id="PRU00385"/>
    </source>
</evidence>
<keyword evidence="12" id="KW-1185">Reference proteome</keyword>
<evidence type="ECO:0000256" key="2">
    <source>
        <dbReference type="ARBA" id="ARBA00008619"/>
    </source>
</evidence>
<feature type="topological domain" description="Cytoplasmic" evidence="7">
    <location>
        <begin position="1"/>
        <end position="436"/>
    </location>
</feature>
<keyword evidence="6" id="KW-0539">Nucleus</keyword>
<keyword evidence="4" id="KW-1133">Transmembrane helix</keyword>
<dbReference type="GO" id="GO:0031965">
    <property type="term" value="C:nuclear membrane"/>
    <property type="evidence" value="ECO:0007669"/>
    <property type="project" value="UniProtKB-SubCell"/>
</dbReference>
<dbReference type="EMBL" id="JBBCAQ010000034">
    <property type="protein sequence ID" value="KAK7580550.1"/>
    <property type="molecule type" value="Genomic_DNA"/>
</dbReference>
<dbReference type="PANTHER" id="PTHR21524:SF5">
    <property type="entry name" value="SPECTRIN REPEAT CONTAINING NUCLEAR ENVELOPE PROTEIN 2"/>
    <property type="match status" value="1"/>
</dbReference>
<dbReference type="AlphaFoldDB" id="A0AAN9TD29"/>
<evidence type="ECO:0000256" key="6">
    <source>
        <dbReference type="ARBA" id="ARBA00023242"/>
    </source>
</evidence>
<dbReference type="GO" id="GO:0019894">
    <property type="term" value="F:kinesin binding"/>
    <property type="evidence" value="ECO:0007669"/>
    <property type="project" value="TreeGrafter"/>
</dbReference>
<accession>A0AAN9TD29</accession>
<dbReference type="SMART" id="SM01249">
    <property type="entry name" value="KASH"/>
    <property type="match status" value="1"/>
</dbReference>
<evidence type="ECO:0000256" key="4">
    <source>
        <dbReference type="ARBA" id="ARBA00022989"/>
    </source>
</evidence>
<dbReference type="GO" id="GO:0048471">
    <property type="term" value="C:perinuclear region of cytoplasm"/>
    <property type="evidence" value="ECO:0007669"/>
    <property type="project" value="TreeGrafter"/>
</dbReference>
<feature type="coiled-coil region" evidence="8">
    <location>
        <begin position="357"/>
        <end position="384"/>
    </location>
</feature>
<dbReference type="Pfam" id="PF10541">
    <property type="entry name" value="KASH"/>
    <property type="match status" value="1"/>
</dbReference>
<evidence type="ECO:0000256" key="8">
    <source>
        <dbReference type="SAM" id="Coils"/>
    </source>
</evidence>
<comment type="caution">
    <text evidence="11">The sequence shown here is derived from an EMBL/GenBank/DDBJ whole genome shotgun (WGS) entry which is preliminary data.</text>
</comment>
<evidence type="ECO:0000256" key="1">
    <source>
        <dbReference type="ARBA" id="ARBA00004126"/>
    </source>
</evidence>
<feature type="region of interest" description="Disordered" evidence="9">
    <location>
        <begin position="404"/>
        <end position="424"/>
    </location>
</feature>
<evidence type="ECO:0000313" key="12">
    <source>
        <dbReference type="Proteomes" id="UP001367676"/>
    </source>
</evidence>
<comment type="similarity">
    <text evidence="2">Belongs to the nesprin family.</text>
</comment>
<dbReference type="PANTHER" id="PTHR21524">
    <property type="entry name" value="SPECTRIN REPEAT CONTAINING NUCLEAR ENVELOPE PROTEIN 2"/>
    <property type="match status" value="1"/>
</dbReference>
<dbReference type="PROSITE" id="PS51049">
    <property type="entry name" value="KASH"/>
    <property type="match status" value="1"/>
</dbReference>